<dbReference type="AlphaFoldDB" id="A0AAD3CYF0"/>
<comment type="caution">
    <text evidence="1">The sequence shown here is derived from an EMBL/GenBank/DDBJ whole genome shotgun (WGS) entry which is preliminary data.</text>
</comment>
<sequence length="630" mass="72052">MSTLPSQLFKSLEEGDELDWVAVLYTLLEILREISLTLHSDLDLFSWTSSMLLNQLDADLNLLSKIKDDNLREWKYGIKLLCQLLGKPNGDNDELHISPHEILRITIECCIGCNYEIDCEHDNDGTNSDQNELFKCLCVMILSTSMKECALSKPKRWRRAQSMCFESLAMFQKLFIAPMNDSDITQSVFTFSRLCILWKDHLSKSLKYMIDVMEKTNKGPDESKTKAMCAAMVGVDLSMIFHVAVSLSKAENVIDDDQRYLFIASLIKDINDIPILPLEFIWMHAERVHNEKQRELPIEIYDEYGEEEMNVALSILQDLSPLLCHPIEDFGIDFEMLCNLQLQWQSEALGIILFIAKRQSVSIPILESMESKGLFYVTFPYVPILLEYSESLLNVTDPSQSSSSNYFMNMGLHILQEALGLEGVDGLLLDETRGAINPINTIQLLLNLVMNASSRSTTFSFQDYNTTVWTKQKLITMIRQLLSIYTTPCQIMILKNLTSNCPYQFLIPLIIDLARTIVYSADATETKSLLGLIHSYIDDITSLLTSENGEMTMLFENVEIFISVVSLLRLIHVHFIGECEVRNQIQHHIERMKNPSNVLNQIVEKSDGPDTFRLFLMQNAFRDLFATIND</sequence>
<organism evidence="1 2">
    <name type="scientific">Chaetoceros tenuissimus</name>
    <dbReference type="NCBI Taxonomy" id="426638"/>
    <lineage>
        <taxon>Eukaryota</taxon>
        <taxon>Sar</taxon>
        <taxon>Stramenopiles</taxon>
        <taxon>Ochrophyta</taxon>
        <taxon>Bacillariophyta</taxon>
        <taxon>Coscinodiscophyceae</taxon>
        <taxon>Chaetocerotophycidae</taxon>
        <taxon>Chaetocerotales</taxon>
        <taxon>Chaetocerotaceae</taxon>
        <taxon>Chaetoceros</taxon>
    </lineage>
</organism>
<dbReference type="EMBL" id="BLLK01000047">
    <property type="protein sequence ID" value="GFH54292.1"/>
    <property type="molecule type" value="Genomic_DNA"/>
</dbReference>
<reference evidence="1 2" key="1">
    <citation type="journal article" date="2021" name="Sci. Rep.">
        <title>The genome of the diatom Chaetoceros tenuissimus carries an ancient integrated fragment of an extant virus.</title>
        <authorList>
            <person name="Hongo Y."/>
            <person name="Kimura K."/>
            <person name="Takaki Y."/>
            <person name="Yoshida Y."/>
            <person name="Baba S."/>
            <person name="Kobayashi G."/>
            <person name="Nagasaki K."/>
            <person name="Hano T."/>
            <person name="Tomaru Y."/>
        </authorList>
    </citation>
    <scope>NUCLEOTIDE SEQUENCE [LARGE SCALE GENOMIC DNA]</scope>
    <source>
        <strain evidence="1 2">NIES-3715</strain>
    </source>
</reference>
<name>A0AAD3CYF0_9STRA</name>
<evidence type="ECO:0000313" key="1">
    <source>
        <dbReference type="EMBL" id="GFH54292.1"/>
    </source>
</evidence>
<dbReference type="Proteomes" id="UP001054902">
    <property type="component" value="Unassembled WGS sequence"/>
</dbReference>
<protein>
    <submittedName>
        <fullName evidence="1">Uncharacterized protein</fullName>
    </submittedName>
</protein>
<keyword evidence="2" id="KW-1185">Reference proteome</keyword>
<gene>
    <name evidence="1" type="ORF">CTEN210_10768</name>
</gene>
<proteinExistence type="predicted"/>
<accession>A0AAD3CYF0</accession>
<evidence type="ECO:0000313" key="2">
    <source>
        <dbReference type="Proteomes" id="UP001054902"/>
    </source>
</evidence>